<keyword evidence="3" id="KW-0238">DNA-binding</keyword>
<evidence type="ECO:0000259" key="5">
    <source>
        <dbReference type="Pfam" id="PF01420"/>
    </source>
</evidence>
<evidence type="ECO:0000313" key="6">
    <source>
        <dbReference type="EMBL" id="WGI37064.1"/>
    </source>
</evidence>
<protein>
    <submittedName>
        <fullName evidence="6">Restriction endonuclease subunit S</fullName>
        <ecNumber evidence="6">3.1.21.-</ecNumber>
    </submittedName>
</protein>
<dbReference type="InterPro" id="IPR044946">
    <property type="entry name" value="Restrct_endonuc_typeI_TRD_sf"/>
</dbReference>
<keyword evidence="2" id="KW-0680">Restriction system</keyword>
<comment type="similarity">
    <text evidence="1">Belongs to the type-I restriction system S methylase family.</text>
</comment>
<dbReference type="Pfam" id="PF01420">
    <property type="entry name" value="Methylase_S"/>
    <property type="match status" value="1"/>
</dbReference>
<organism evidence="6 7">
    <name type="scientific">Mesomycoplasma lagogenitalium</name>
    <dbReference type="NCBI Taxonomy" id="171286"/>
    <lineage>
        <taxon>Bacteria</taxon>
        <taxon>Bacillati</taxon>
        <taxon>Mycoplasmatota</taxon>
        <taxon>Mycoplasmoidales</taxon>
        <taxon>Metamycoplasmataceae</taxon>
        <taxon>Mesomycoplasma</taxon>
    </lineage>
</organism>
<comment type="subunit">
    <text evidence="4">The methyltransferase is composed of M and S polypeptides.</text>
</comment>
<proteinExistence type="inferred from homology"/>
<evidence type="ECO:0000313" key="7">
    <source>
        <dbReference type="Proteomes" id="UP001179842"/>
    </source>
</evidence>
<dbReference type="Proteomes" id="UP001179842">
    <property type="component" value="Chromosome"/>
</dbReference>
<dbReference type="EC" id="3.1.21.-" evidence="6"/>
<feature type="domain" description="Type I restriction modification DNA specificity" evidence="5">
    <location>
        <begin position="4"/>
        <end position="78"/>
    </location>
</feature>
<dbReference type="GO" id="GO:0004519">
    <property type="term" value="F:endonuclease activity"/>
    <property type="evidence" value="ECO:0007669"/>
    <property type="project" value="UniProtKB-KW"/>
</dbReference>
<dbReference type="EMBL" id="CP122979">
    <property type="protein sequence ID" value="WGI37064.1"/>
    <property type="molecule type" value="Genomic_DNA"/>
</dbReference>
<dbReference type="InterPro" id="IPR000055">
    <property type="entry name" value="Restrct_endonuc_typeI_TRD"/>
</dbReference>
<keyword evidence="6" id="KW-0378">Hydrolase</keyword>
<dbReference type="SUPFAM" id="SSF116734">
    <property type="entry name" value="DNA methylase specificity domain"/>
    <property type="match status" value="2"/>
</dbReference>
<evidence type="ECO:0000256" key="3">
    <source>
        <dbReference type="ARBA" id="ARBA00023125"/>
    </source>
</evidence>
<keyword evidence="6" id="KW-0540">Nuclease</keyword>
<accession>A0ABY8LV13</accession>
<evidence type="ECO:0000256" key="2">
    <source>
        <dbReference type="ARBA" id="ARBA00022747"/>
    </source>
</evidence>
<name>A0ABY8LV13_9BACT</name>
<dbReference type="InterPro" id="IPR051212">
    <property type="entry name" value="Type-I_RE_S_subunit"/>
</dbReference>
<dbReference type="PANTHER" id="PTHR43140">
    <property type="entry name" value="TYPE-1 RESTRICTION ENZYME ECOKI SPECIFICITY PROTEIN"/>
    <property type="match status" value="1"/>
</dbReference>
<keyword evidence="6" id="KW-0255">Endonuclease</keyword>
<gene>
    <name evidence="6" type="ORF">QEG99_03085</name>
</gene>
<dbReference type="PANTHER" id="PTHR43140:SF1">
    <property type="entry name" value="TYPE I RESTRICTION ENZYME ECOKI SPECIFICITY SUBUNIT"/>
    <property type="match status" value="1"/>
</dbReference>
<sequence>MDKNILSNKFLYYYFENNIEKVKEFYRGSGIKHPDMSKILDMEIWLPPLELQNKIVAILDKFQDAIENSKGLLPQEIELRKMQYEYYRDKLLSFDIDITPEREREREREQNSIEIPNSYWILLEQAIEYIKNKIYKKIIYLKLRDKTITNSINTGLNPRNNFNLNDESNEKLVAWYITTKDYSENQEIIFDINKTAKITEVARKLINKRSKLEKNDILFSGIGTVGKVALVDFEPYNFDISEIYLCN</sequence>
<reference evidence="6" key="1">
    <citation type="submission" date="2023-04" db="EMBL/GenBank/DDBJ databases">
        <title>Completed genome of Mycoplasma lagogenitalium type strain 12MS.</title>
        <authorList>
            <person name="Spergser J."/>
        </authorList>
    </citation>
    <scope>NUCLEOTIDE SEQUENCE</scope>
    <source>
        <strain evidence="6">12MS</strain>
    </source>
</reference>
<evidence type="ECO:0000256" key="4">
    <source>
        <dbReference type="ARBA" id="ARBA00038652"/>
    </source>
</evidence>
<dbReference type="GO" id="GO:0016787">
    <property type="term" value="F:hydrolase activity"/>
    <property type="evidence" value="ECO:0007669"/>
    <property type="project" value="UniProtKB-KW"/>
</dbReference>
<keyword evidence="7" id="KW-1185">Reference proteome</keyword>
<dbReference type="RefSeq" id="WP_280102367.1">
    <property type="nucleotide sequence ID" value="NZ_CP122979.1"/>
</dbReference>
<evidence type="ECO:0000256" key="1">
    <source>
        <dbReference type="ARBA" id="ARBA00010923"/>
    </source>
</evidence>
<dbReference type="Gene3D" id="3.90.220.20">
    <property type="entry name" value="DNA methylase specificity domains"/>
    <property type="match status" value="2"/>
</dbReference>